<dbReference type="AlphaFoldDB" id="A0A563W491"/>
<keyword evidence="2" id="KW-1185">Reference proteome</keyword>
<accession>A0A563W491</accession>
<gene>
    <name evidence="1" type="ORF">H1P_800002</name>
</gene>
<reference evidence="1 2" key="1">
    <citation type="submission" date="2019-01" db="EMBL/GenBank/DDBJ databases">
        <authorList>
            <person name="Brito A."/>
        </authorList>
    </citation>
    <scope>NUCLEOTIDE SEQUENCE [LARGE SCALE GENOMIC DNA]</scope>
    <source>
        <strain evidence="1">1</strain>
    </source>
</reference>
<evidence type="ECO:0000313" key="2">
    <source>
        <dbReference type="Proteomes" id="UP000320055"/>
    </source>
</evidence>
<proteinExistence type="predicted"/>
<protein>
    <submittedName>
        <fullName evidence="1">Uncharacterized protein</fullName>
    </submittedName>
</protein>
<sequence length="60" mass="6898">MLLIVTKNRGRRSTASPAFARRGTVDSMNMIQDTFLGQLCQRNVKIPKKLRIDRNFGQFT</sequence>
<name>A0A563W491_9CYAN</name>
<dbReference type="EMBL" id="CAACVJ010000688">
    <property type="protein sequence ID" value="VEP18511.1"/>
    <property type="molecule type" value="Genomic_DNA"/>
</dbReference>
<evidence type="ECO:0000313" key="1">
    <source>
        <dbReference type="EMBL" id="VEP18511.1"/>
    </source>
</evidence>
<dbReference type="Proteomes" id="UP000320055">
    <property type="component" value="Unassembled WGS sequence"/>
</dbReference>
<organism evidence="1 2">
    <name type="scientific">Hyella patelloides LEGE 07179</name>
    <dbReference type="NCBI Taxonomy" id="945734"/>
    <lineage>
        <taxon>Bacteria</taxon>
        <taxon>Bacillati</taxon>
        <taxon>Cyanobacteriota</taxon>
        <taxon>Cyanophyceae</taxon>
        <taxon>Pleurocapsales</taxon>
        <taxon>Hyellaceae</taxon>
        <taxon>Hyella</taxon>
    </lineage>
</organism>